<proteinExistence type="predicted"/>
<keyword evidence="1" id="KW-1133">Transmembrane helix</keyword>
<sequence length="191" mass="21091">MNKNSFLEALRNIFKKARVADVESIIEVYEEHFAVGYERGLTDSEIIKSLGTPEEIYTSYVDAGIITDTLGQDGGDSKSVNMQEIYARFDDYKERLLPQLPEMAKKASKTLLSIGSGLSYIVGVLIFIITPAILYLLGSSWQPFENVTAFPALSMITLVALAGVGLFGGLTCIFIGIELRGVRERYFSNVD</sequence>
<evidence type="ECO:0000313" key="2">
    <source>
        <dbReference type="EMBL" id="KXA64492.1"/>
    </source>
</evidence>
<protein>
    <recommendedName>
        <fullName evidence="4">DUF1700 domain-containing protein</fullName>
    </recommendedName>
</protein>
<dbReference type="STRING" id="39777.B7L28_02125"/>
<accession>A0A133S4X6</accession>
<comment type="caution">
    <text evidence="2">The sequence shown here is derived from an EMBL/GenBank/DDBJ whole genome shotgun (WGS) entry which is preliminary data.</text>
</comment>
<reference evidence="2 3" key="1">
    <citation type="submission" date="2016-01" db="EMBL/GenBank/DDBJ databases">
        <authorList>
            <person name="Oliw E.H."/>
        </authorList>
    </citation>
    <scope>NUCLEOTIDE SEQUENCE [LARGE SCALE GENOMIC DNA]</scope>
    <source>
        <strain evidence="2 3">CMW7756B</strain>
    </source>
</reference>
<evidence type="ECO:0000256" key="1">
    <source>
        <dbReference type="SAM" id="Phobius"/>
    </source>
</evidence>
<name>A0A133S4X6_9FIRM</name>
<evidence type="ECO:0008006" key="4">
    <source>
        <dbReference type="Google" id="ProtNLM"/>
    </source>
</evidence>
<dbReference type="EMBL" id="LRQT01000024">
    <property type="protein sequence ID" value="KXA64492.1"/>
    <property type="molecule type" value="Genomic_DNA"/>
</dbReference>
<dbReference type="Pfam" id="PF22564">
    <property type="entry name" value="HAAS"/>
    <property type="match status" value="1"/>
</dbReference>
<keyword evidence="1" id="KW-0812">Transmembrane</keyword>
<feature type="transmembrane region" description="Helical" evidence="1">
    <location>
        <begin position="149"/>
        <end position="177"/>
    </location>
</feature>
<dbReference type="AlphaFoldDB" id="A0A133S4X6"/>
<evidence type="ECO:0000313" key="3">
    <source>
        <dbReference type="Proteomes" id="UP000070226"/>
    </source>
</evidence>
<dbReference type="PATRIC" id="fig|39777.7.peg.947"/>
<dbReference type="RefSeq" id="WP_060807525.1">
    <property type="nucleotide sequence ID" value="NZ_KQ958071.1"/>
</dbReference>
<feature type="transmembrane region" description="Helical" evidence="1">
    <location>
        <begin position="111"/>
        <end position="137"/>
    </location>
</feature>
<dbReference type="Proteomes" id="UP000070226">
    <property type="component" value="Unassembled WGS sequence"/>
</dbReference>
<organism evidence="2">
    <name type="scientific">Veillonella atypica</name>
    <dbReference type="NCBI Taxonomy" id="39777"/>
    <lineage>
        <taxon>Bacteria</taxon>
        <taxon>Bacillati</taxon>
        <taxon>Bacillota</taxon>
        <taxon>Negativicutes</taxon>
        <taxon>Veillonellales</taxon>
        <taxon>Veillonellaceae</taxon>
        <taxon>Veillonella</taxon>
    </lineage>
</organism>
<keyword evidence="1" id="KW-0472">Membrane</keyword>
<gene>
    <name evidence="2" type="ORF">HMPREF3233_00974</name>
</gene>